<proteinExistence type="predicted"/>
<name>D1W685_9BACT</name>
<sequence>MVVKRGFHKNRQRWYCKSCGRTFVGHKRLTEETVNTRYSKGNLTVEDLATEYAVSTRTVYRRLSKTYKAFLPTCRARPIVVLMDTTYWGRNFGVVIMKDSLSGEVLWYKFIDRHERLEDYWEGITYLNSLGHTILAIVADGFKGLRKMFPRYKFQLCQFHQVMTVKAKLTSRPKLEASRELLRLTLMLCHTDKESFVGALEAWHAKWEDFIGERTVSPDGKSHYTHKAVRSAYLSLKRNMPWLWTWYDHPELNIPNTNNALESLNSELKIKLNLHRGMSVERRKILIQNLIKGHKPSR</sequence>
<reference evidence="1 2" key="1">
    <citation type="submission" date="2009-12" db="EMBL/GenBank/DDBJ databases">
        <title>Genome Sequence of Prevotella buccalis ATCC 35310.</title>
        <authorList>
            <person name="Durkin A.S."/>
            <person name="Madupu R."/>
            <person name="Torralba M."/>
            <person name="Methe B."/>
            <person name="Sutton G."/>
            <person name="Strausberg R.L."/>
            <person name="Nelson K.E."/>
        </authorList>
    </citation>
    <scope>NUCLEOTIDE SEQUENCE [LARGE SCALE GENOMIC DNA]</scope>
    <source>
        <strain evidence="1 2">ATCC 35310</strain>
    </source>
</reference>
<dbReference type="Proteomes" id="UP000005283">
    <property type="component" value="Unassembled WGS sequence"/>
</dbReference>
<keyword evidence="2" id="KW-1185">Reference proteome</keyword>
<evidence type="ECO:0000313" key="2">
    <source>
        <dbReference type="Proteomes" id="UP000005283"/>
    </source>
</evidence>
<gene>
    <name evidence="1" type="ORF">HMPREF0650_1091</name>
</gene>
<comment type="caution">
    <text evidence="1">The sequence shown here is derived from an EMBL/GenBank/DDBJ whole genome shotgun (WGS) entry which is preliminary data.</text>
</comment>
<protein>
    <submittedName>
        <fullName evidence="1">Helix-turn-helix domain of resolvase</fullName>
    </submittedName>
</protein>
<dbReference type="eggNOG" id="COG3677">
    <property type="taxonomic scope" value="Bacteria"/>
</dbReference>
<dbReference type="EMBL" id="ADEG01000062">
    <property type="protein sequence ID" value="EFA91878.1"/>
    <property type="molecule type" value="Genomic_DNA"/>
</dbReference>
<organism evidence="1 2">
    <name type="scientific">Hoylesella buccalis ATCC 35310</name>
    <dbReference type="NCBI Taxonomy" id="679190"/>
    <lineage>
        <taxon>Bacteria</taxon>
        <taxon>Pseudomonadati</taxon>
        <taxon>Bacteroidota</taxon>
        <taxon>Bacteroidia</taxon>
        <taxon>Bacteroidales</taxon>
        <taxon>Prevotellaceae</taxon>
        <taxon>Hoylesella</taxon>
    </lineage>
</organism>
<dbReference type="STRING" id="679190.HMPREF0650_1091"/>
<dbReference type="AlphaFoldDB" id="D1W685"/>
<accession>D1W685</accession>
<evidence type="ECO:0000313" key="1">
    <source>
        <dbReference type="EMBL" id="EFA91878.1"/>
    </source>
</evidence>